<dbReference type="Pfam" id="PF02985">
    <property type="entry name" value="HEAT"/>
    <property type="match status" value="1"/>
</dbReference>
<evidence type="ECO:0000259" key="6">
    <source>
        <dbReference type="SMART" id="SM01349"/>
    </source>
</evidence>
<evidence type="ECO:0000256" key="2">
    <source>
        <dbReference type="ARBA" id="ARBA00022737"/>
    </source>
</evidence>
<dbReference type="SUPFAM" id="SSF48371">
    <property type="entry name" value="ARM repeat"/>
    <property type="match status" value="2"/>
</dbReference>
<dbReference type="InterPro" id="IPR021133">
    <property type="entry name" value="HEAT_type_2"/>
</dbReference>
<evidence type="ECO:0000256" key="3">
    <source>
        <dbReference type="ARBA" id="ARBA00022738"/>
    </source>
</evidence>
<accession>A0ABV0KP49</accession>
<evidence type="ECO:0000313" key="8">
    <source>
        <dbReference type="Proteomes" id="UP001476950"/>
    </source>
</evidence>
<evidence type="ECO:0000313" key="7">
    <source>
        <dbReference type="EMBL" id="MEP1060059.1"/>
    </source>
</evidence>
<comment type="function">
    <text evidence="4">Catalyzes the hydroxylation of the N(6)-(4-aminobutyl)-L-lysine intermediate produced by deoxyhypusine synthase/DHPS on a critical lysine of the eukaryotic translation initiation factor 5A/eIF-5A. This is the second step of the post-translational modification of that lysine into an unusual amino acid residue named hypusine. Hypusination is unique to mature eIF-5A factor and is essential for its function.</text>
</comment>
<dbReference type="InterPro" id="IPR000357">
    <property type="entry name" value="HEAT"/>
</dbReference>
<evidence type="ECO:0000256" key="1">
    <source>
        <dbReference type="ARBA" id="ARBA00022549"/>
    </source>
</evidence>
<dbReference type="InterPro" id="IPR011989">
    <property type="entry name" value="ARM-like"/>
</dbReference>
<dbReference type="RefSeq" id="WP_190447051.1">
    <property type="nucleotide sequence ID" value="NZ_JAMPLM010000014.1"/>
</dbReference>
<dbReference type="PANTHER" id="PTHR12697">
    <property type="entry name" value="PBS LYASE HEAT-LIKE PROTEIN"/>
    <property type="match status" value="1"/>
</dbReference>
<feature type="signal peptide" evidence="5">
    <location>
        <begin position="1"/>
        <end position="32"/>
    </location>
</feature>
<evidence type="ECO:0000256" key="4">
    <source>
        <dbReference type="ARBA" id="ARBA00045876"/>
    </source>
</evidence>
<dbReference type="SMART" id="SM00567">
    <property type="entry name" value="EZ_HEAT"/>
    <property type="match status" value="13"/>
</dbReference>
<gene>
    <name evidence="7" type="ORF">NDI38_16605</name>
</gene>
<evidence type="ECO:0000256" key="5">
    <source>
        <dbReference type="SAM" id="SignalP"/>
    </source>
</evidence>
<keyword evidence="2" id="KW-0677">Repeat</keyword>
<dbReference type="PROSITE" id="PS50077">
    <property type="entry name" value="HEAT_REPEAT"/>
    <property type="match status" value="2"/>
</dbReference>
<dbReference type="InterPro" id="IPR016024">
    <property type="entry name" value="ARM-type_fold"/>
</dbReference>
<feature type="chain" id="PRO_5045846175" evidence="5">
    <location>
        <begin position="33"/>
        <end position="837"/>
    </location>
</feature>
<keyword evidence="8" id="KW-1185">Reference proteome</keyword>
<feature type="domain" description="TOG" evidence="6">
    <location>
        <begin position="136"/>
        <end position="345"/>
    </location>
</feature>
<dbReference type="Proteomes" id="UP001476950">
    <property type="component" value="Unassembled WGS sequence"/>
</dbReference>
<organism evidence="7 8">
    <name type="scientific">Stenomitos frigidus AS-A4</name>
    <dbReference type="NCBI Taxonomy" id="2933935"/>
    <lineage>
        <taxon>Bacteria</taxon>
        <taxon>Bacillati</taxon>
        <taxon>Cyanobacteriota</taxon>
        <taxon>Cyanophyceae</taxon>
        <taxon>Leptolyngbyales</taxon>
        <taxon>Leptolyngbyaceae</taxon>
        <taxon>Stenomitos</taxon>
    </lineage>
</organism>
<reference evidence="7 8" key="1">
    <citation type="submission" date="2022-04" db="EMBL/GenBank/DDBJ databases">
        <title>Positive selection, recombination, and allopatry shape intraspecific diversity of widespread and dominant cyanobacteria.</title>
        <authorList>
            <person name="Wei J."/>
            <person name="Shu W."/>
            <person name="Hu C."/>
        </authorList>
    </citation>
    <scope>NUCLEOTIDE SEQUENCE [LARGE SCALE GENOMIC DNA]</scope>
    <source>
        <strain evidence="7 8">AS-A4</strain>
    </source>
</reference>
<comment type="caution">
    <text evidence="7">The sequence shown here is derived from an EMBL/GenBank/DDBJ whole genome shotgun (WGS) entry which is preliminary data.</text>
</comment>
<proteinExistence type="predicted"/>
<keyword evidence="5" id="KW-0732">Signal</keyword>
<name>A0ABV0KP49_9CYAN</name>
<dbReference type="Pfam" id="PF13646">
    <property type="entry name" value="HEAT_2"/>
    <property type="match status" value="3"/>
</dbReference>
<dbReference type="InterPro" id="IPR034085">
    <property type="entry name" value="TOG"/>
</dbReference>
<dbReference type="EMBL" id="JAMPLM010000014">
    <property type="protein sequence ID" value="MEP1060059.1"/>
    <property type="molecule type" value="Genomic_DNA"/>
</dbReference>
<keyword evidence="1" id="KW-0042">Antenna complex</keyword>
<dbReference type="Pfam" id="PF03130">
    <property type="entry name" value="HEAT_PBS"/>
    <property type="match status" value="1"/>
</dbReference>
<dbReference type="SMART" id="SM01349">
    <property type="entry name" value="TOG"/>
    <property type="match status" value="1"/>
</dbReference>
<dbReference type="Gene3D" id="1.25.10.10">
    <property type="entry name" value="Leucine-rich Repeat Variant"/>
    <property type="match status" value="5"/>
</dbReference>
<keyword evidence="3" id="KW-0605">Phycobilisome</keyword>
<dbReference type="InterPro" id="IPR004155">
    <property type="entry name" value="PBS_lyase_HEAT"/>
</dbReference>
<sequence>MVIRRRHKFVTVLGLSAVCLSLLLLPSDRGMSQTPNSNQTNVWDSKIIAKAIADLKDPHPQVRIQAAETLYQRGIQKDAALAVIVATLKDPNPEVRLRAAQTLYQTGAQKDAATAVIIAALKNPNPQVRLQTAGSSIWSRETPINDAIPTLIAALKDPNPQVRIQAAGTLYRTDIQKDAATALIIAALKDPNPQVRIQAAESSIWYEAAQINGAIPVLIAALKDPNPQVREAVARRLEWSVAHQVEAQRVEGFIPALITALKDPNPSVRAEVADAIKALGPKAEAAIPALLTALKDPDYQVRANAAEALQAMGTAAKVAIPDLVKALGDAEADGIYIYAHNEAAAVLTDLCLALKAVPPELIATLSQRDARTRLGGTIVLGTLGALASVATPELTVALQDPDPTVRFNAAIALRGIGKPAKAAIPALTRLLKDPYESVRVEAAAALWDVGAKPEVVLPILITGVNTRRYPPNETNADASARTRFSAVFTLGKMGVVAKAAIPALTVVLKDKDEQMQWVATQSLAKIKGAQDGDVSLLLINLKYSSAYGEDSREQTIYDLARLGEKAKPAVPMLLKILKQDPDNRIRRRVPPALAAISPNDETVITALIEALKEGDEYVPVAAAYALGEIGPTAKAAVPALVTALNALSESSFFAAVALIKIGAAQDIAVPFLAMTFQNNTCADSVGYCTSAARALRQAGSDTTLASSTLGKLLSKATPYYQTDIALTLLELGAETEPATTALVAVANRTEKSSITSGDAKAEWNGSDRRRLAYEMAVMVERLQKNPDRLSTAEMAATVASLEQVLQVLATPKEPKVSDATLERIRRAISALKAQKSL</sequence>
<dbReference type="PANTHER" id="PTHR12697:SF5">
    <property type="entry name" value="DEOXYHYPUSINE HYDROXYLASE"/>
    <property type="match status" value="1"/>
</dbReference>
<protein>
    <submittedName>
        <fullName evidence="7">HEAT repeat domain-containing protein</fullName>
    </submittedName>
</protein>